<evidence type="ECO:0000256" key="2">
    <source>
        <dbReference type="ARBA" id="ARBA00022485"/>
    </source>
</evidence>
<accession>A0A327R366</accession>
<dbReference type="GO" id="GO:0003824">
    <property type="term" value="F:catalytic activity"/>
    <property type="evidence" value="ECO:0007669"/>
    <property type="project" value="InterPro"/>
</dbReference>
<comment type="caution">
    <text evidence="8">The sequence shown here is derived from an EMBL/GenBank/DDBJ whole genome shotgun (WGS) entry which is preliminary data.</text>
</comment>
<dbReference type="GO" id="GO:0051539">
    <property type="term" value="F:4 iron, 4 sulfur cluster binding"/>
    <property type="evidence" value="ECO:0007669"/>
    <property type="project" value="UniProtKB-KW"/>
</dbReference>
<dbReference type="UniPathway" id="UPA00782"/>
<sequence>MLPDLKLSYYNFAIPYPEKQVYIIYNSLSNGMIELDWETGLIVSKLNSMEIHYLDADVIEVLQRNGMIIPREIDEFVEVKKRADTNRATCDRSDTLFMVISPTNTCNMNCPYCYQGDKTPGEEDTKYLGPENMEAMKKMITQIVYQPHATPIKNIRIEWFGGEPLIRKKTIAEFSEFVIALSKENGIDYQASIITNGTLLDVATFDMLEKYHIRDLQITIDGSKEMHNSMRYYINGKGTYDRILDHLSRMPFGKFYVTIRINGDKAVYRELEGMFDDLEAKGIWPQRDSEVTFSWSPKFYNFLGYNQDKDVYYTSYEYQKSKEDFTKLKVERFNRWASQHSVATKRLNFAYPSFAEFYCGTVESPNSISVDDSGYIHKCYNTINDKTKRIQHVSEFDPTQPGMDYYRHFDKTQQPDCRTCKVLPICEENCNMRFVSNAESKVCSAWKYFMEERMRAIYDYNFTEEQDAHTMIARNGTVETC</sequence>
<evidence type="ECO:0000256" key="1">
    <source>
        <dbReference type="ARBA" id="ARBA00001966"/>
    </source>
</evidence>
<dbReference type="InterPro" id="IPR013785">
    <property type="entry name" value="Aldolase_TIM"/>
</dbReference>
<reference evidence="8 9" key="1">
    <citation type="submission" date="2018-06" db="EMBL/GenBank/DDBJ databases">
        <title>Genomic Encyclopedia of Archaeal and Bacterial Type Strains, Phase II (KMG-II): from individual species to whole genera.</title>
        <authorList>
            <person name="Goeker M."/>
        </authorList>
    </citation>
    <scope>NUCLEOTIDE SEQUENCE [LARGE SCALE GENOMIC DNA]</scope>
    <source>
        <strain evidence="8 9">DSM 23857</strain>
    </source>
</reference>
<dbReference type="NCBIfam" id="TIGR04085">
    <property type="entry name" value="rSAM_more_4Fe4S"/>
    <property type="match status" value="1"/>
</dbReference>
<dbReference type="InterPro" id="IPR058240">
    <property type="entry name" value="rSAM_sf"/>
</dbReference>
<keyword evidence="4" id="KW-0479">Metal-binding</keyword>
<dbReference type="OrthoDB" id="9808591at2"/>
<dbReference type="PANTHER" id="PTHR43787">
    <property type="entry name" value="FEMO COFACTOR BIOSYNTHESIS PROTEIN NIFB-RELATED"/>
    <property type="match status" value="1"/>
</dbReference>
<evidence type="ECO:0000256" key="6">
    <source>
        <dbReference type="ARBA" id="ARBA00023014"/>
    </source>
</evidence>
<dbReference type="AlphaFoldDB" id="A0A327R366"/>
<keyword evidence="3" id="KW-0949">S-adenosyl-L-methionine</keyword>
<dbReference type="CDD" id="cd01335">
    <property type="entry name" value="Radical_SAM"/>
    <property type="match status" value="1"/>
</dbReference>
<dbReference type="InterPro" id="IPR023885">
    <property type="entry name" value="4Fe4S-binding_SPASM_dom"/>
</dbReference>
<proteinExistence type="predicted"/>
<evidence type="ECO:0000256" key="3">
    <source>
        <dbReference type="ARBA" id="ARBA00022691"/>
    </source>
</evidence>
<protein>
    <submittedName>
        <fullName evidence="8">Radical SAM protein with 4Fe4S-binding SPASM domain</fullName>
    </submittedName>
</protein>
<dbReference type="EMBL" id="QLLL01000002">
    <property type="protein sequence ID" value="RAJ08327.1"/>
    <property type="molecule type" value="Genomic_DNA"/>
</dbReference>
<evidence type="ECO:0000256" key="4">
    <source>
        <dbReference type="ARBA" id="ARBA00022723"/>
    </source>
</evidence>
<evidence type="ECO:0000259" key="7">
    <source>
        <dbReference type="PROSITE" id="PS51918"/>
    </source>
</evidence>
<dbReference type="SFLD" id="SFLDS00029">
    <property type="entry name" value="Radical_SAM"/>
    <property type="match status" value="1"/>
</dbReference>
<keyword evidence="9" id="KW-1185">Reference proteome</keyword>
<evidence type="ECO:0000313" key="8">
    <source>
        <dbReference type="EMBL" id="RAJ08327.1"/>
    </source>
</evidence>
<dbReference type="Proteomes" id="UP000249547">
    <property type="component" value="Unassembled WGS sequence"/>
</dbReference>
<dbReference type="PANTHER" id="PTHR43787:SF3">
    <property type="entry name" value="ARYLSULFATASE REGULATORY PROTEIN"/>
    <property type="match status" value="1"/>
</dbReference>
<dbReference type="RefSeq" id="WP_111596488.1">
    <property type="nucleotide sequence ID" value="NZ_QLLL01000002.1"/>
</dbReference>
<keyword evidence="5" id="KW-0408">Iron</keyword>
<dbReference type="PROSITE" id="PS51918">
    <property type="entry name" value="RADICAL_SAM"/>
    <property type="match status" value="1"/>
</dbReference>
<gene>
    <name evidence="8" type="ORF">LX64_00975</name>
</gene>
<organism evidence="8 9">
    <name type="scientific">Chitinophaga skermanii</name>
    <dbReference type="NCBI Taxonomy" id="331697"/>
    <lineage>
        <taxon>Bacteria</taxon>
        <taxon>Pseudomonadati</taxon>
        <taxon>Bacteroidota</taxon>
        <taxon>Chitinophagia</taxon>
        <taxon>Chitinophagales</taxon>
        <taxon>Chitinophagaceae</taxon>
        <taxon>Chitinophaga</taxon>
    </lineage>
</organism>
<evidence type="ECO:0000313" key="9">
    <source>
        <dbReference type="Proteomes" id="UP000249547"/>
    </source>
</evidence>
<name>A0A327R366_9BACT</name>
<dbReference type="Pfam" id="PF04055">
    <property type="entry name" value="Radical_SAM"/>
    <property type="match status" value="1"/>
</dbReference>
<keyword evidence="2" id="KW-0004">4Fe-4S</keyword>
<evidence type="ECO:0000256" key="5">
    <source>
        <dbReference type="ARBA" id="ARBA00023004"/>
    </source>
</evidence>
<dbReference type="GO" id="GO:0046872">
    <property type="term" value="F:metal ion binding"/>
    <property type="evidence" value="ECO:0007669"/>
    <property type="project" value="UniProtKB-KW"/>
</dbReference>
<keyword evidence="6" id="KW-0411">Iron-sulfur</keyword>
<comment type="cofactor">
    <cofactor evidence="1">
        <name>[4Fe-4S] cluster</name>
        <dbReference type="ChEBI" id="CHEBI:49883"/>
    </cofactor>
</comment>
<dbReference type="InterPro" id="IPR007197">
    <property type="entry name" value="rSAM"/>
</dbReference>
<dbReference type="SUPFAM" id="SSF102114">
    <property type="entry name" value="Radical SAM enzymes"/>
    <property type="match status" value="1"/>
</dbReference>
<dbReference type="SFLD" id="SFLDG01067">
    <property type="entry name" value="SPASM/twitch_domain_containing"/>
    <property type="match status" value="1"/>
</dbReference>
<dbReference type="Gene3D" id="3.20.20.70">
    <property type="entry name" value="Aldolase class I"/>
    <property type="match status" value="1"/>
</dbReference>
<feature type="domain" description="Radical SAM core" evidence="7">
    <location>
        <begin position="90"/>
        <end position="346"/>
    </location>
</feature>